<dbReference type="EMBL" id="JACHXW010000004">
    <property type="protein sequence ID" value="MBB3151753.1"/>
    <property type="molecule type" value="Genomic_DNA"/>
</dbReference>
<comment type="caution">
    <text evidence="2">The sequence shown here is derived from an EMBL/GenBank/DDBJ whole genome shotgun (WGS) entry which is preliminary data.</text>
</comment>
<reference evidence="2 3" key="1">
    <citation type="submission" date="2020-08" db="EMBL/GenBank/DDBJ databases">
        <title>Genomic Encyclopedia of Type Strains, Phase III (KMG-III): the genomes of soil and plant-associated and newly described type strains.</title>
        <authorList>
            <person name="Whitman W."/>
        </authorList>
    </citation>
    <scope>NUCLEOTIDE SEQUENCE [LARGE SCALE GENOMIC DNA]</scope>
    <source>
        <strain evidence="2 3">CECT 8234</strain>
    </source>
</reference>
<dbReference type="InterPro" id="IPR050404">
    <property type="entry name" value="Heme-degrading_MO"/>
</dbReference>
<dbReference type="Gene3D" id="3.30.70.100">
    <property type="match status" value="1"/>
</dbReference>
<gene>
    <name evidence="2" type="ORF">FHS16_001799</name>
</gene>
<evidence type="ECO:0000313" key="2">
    <source>
        <dbReference type="EMBL" id="MBB3151753.1"/>
    </source>
</evidence>
<dbReference type="InterPro" id="IPR007138">
    <property type="entry name" value="ABM_dom"/>
</dbReference>
<name>A0A7W5C659_9BACL</name>
<dbReference type="PANTHER" id="PTHR34474:SF1">
    <property type="entry name" value="HEME-DEGRADING MONOOXYGENASE HMOA"/>
    <property type="match status" value="1"/>
</dbReference>
<dbReference type="PANTHER" id="PTHR34474">
    <property type="entry name" value="SIGNAL TRANSDUCTION PROTEIN TRAP"/>
    <property type="match status" value="1"/>
</dbReference>
<feature type="domain" description="ABM" evidence="1">
    <location>
        <begin position="3"/>
        <end position="95"/>
    </location>
</feature>
<keyword evidence="3" id="KW-1185">Reference proteome</keyword>
<evidence type="ECO:0000313" key="3">
    <source>
        <dbReference type="Proteomes" id="UP000518605"/>
    </source>
</evidence>
<keyword evidence="2" id="KW-0560">Oxidoreductase</keyword>
<dbReference type="SUPFAM" id="SSF54909">
    <property type="entry name" value="Dimeric alpha+beta barrel"/>
    <property type="match status" value="1"/>
</dbReference>
<organism evidence="2 3">
    <name type="scientific">Paenibacillus endophyticus</name>
    <dbReference type="NCBI Taxonomy" id="1294268"/>
    <lineage>
        <taxon>Bacteria</taxon>
        <taxon>Bacillati</taxon>
        <taxon>Bacillota</taxon>
        <taxon>Bacilli</taxon>
        <taxon>Bacillales</taxon>
        <taxon>Paenibacillaceae</taxon>
        <taxon>Paenibacillus</taxon>
    </lineage>
</organism>
<dbReference type="AlphaFoldDB" id="A0A7W5C659"/>
<protein>
    <submittedName>
        <fullName evidence="2">Heme oxygenase (Staphylobilin-producing)</fullName>
        <ecNumber evidence="2">1.14.99.48</ecNumber>
    </submittedName>
</protein>
<dbReference type="EC" id="1.14.99.48" evidence="2"/>
<dbReference type="InterPro" id="IPR011008">
    <property type="entry name" value="Dimeric_a/b-barrel"/>
</dbReference>
<proteinExistence type="predicted"/>
<accession>A0A7W5C659</accession>
<dbReference type="GO" id="GO:0016491">
    <property type="term" value="F:oxidoreductase activity"/>
    <property type="evidence" value="ECO:0007669"/>
    <property type="project" value="UniProtKB-KW"/>
</dbReference>
<evidence type="ECO:0000259" key="1">
    <source>
        <dbReference type="PROSITE" id="PS51725"/>
    </source>
</evidence>
<dbReference type="RefSeq" id="WP_312890808.1">
    <property type="nucleotide sequence ID" value="NZ_CBCSLB010000008.1"/>
</dbReference>
<sequence length="113" mass="13120">MMFIQVRTIEVQKGHSQQIVDDFGQKSHIDGMEGLIDINIMVNRKAKDSEEVVILVRWESEDAWKNWEKDPVHLAGHRNRKDEEKPSFIIHSSVSMYDVKKIKPGTFGKEQTV</sequence>
<dbReference type="Pfam" id="PF03992">
    <property type="entry name" value="ABM"/>
    <property type="match status" value="1"/>
</dbReference>
<dbReference type="Proteomes" id="UP000518605">
    <property type="component" value="Unassembled WGS sequence"/>
</dbReference>
<dbReference type="PROSITE" id="PS51725">
    <property type="entry name" value="ABM"/>
    <property type="match status" value="1"/>
</dbReference>